<evidence type="ECO:0000313" key="8">
    <source>
        <dbReference type="Proteomes" id="UP000323506"/>
    </source>
</evidence>
<keyword evidence="4" id="KW-0611">Plant defense</keyword>
<protein>
    <recommendedName>
        <fullName evidence="9">Knottin scorpion toxin-like domain-containing protein</fullName>
    </recommendedName>
</protein>
<evidence type="ECO:0000313" key="7">
    <source>
        <dbReference type="EMBL" id="TYH18732.1"/>
    </source>
</evidence>
<accession>A0A5D2GLM3</accession>
<evidence type="ECO:0000256" key="5">
    <source>
        <dbReference type="ARBA" id="ARBA00023157"/>
    </source>
</evidence>
<evidence type="ECO:0000256" key="6">
    <source>
        <dbReference type="SAM" id="SignalP"/>
    </source>
</evidence>
<evidence type="ECO:0000256" key="4">
    <source>
        <dbReference type="ARBA" id="ARBA00022821"/>
    </source>
</evidence>
<feature type="signal peptide" evidence="6">
    <location>
        <begin position="1"/>
        <end position="20"/>
    </location>
</feature>
<evidence type="ECO:0000256" key="2">
    <source>
        <dbReference type="ARBA" id="ARBA00022529"/>
    </source>
</evidence>
<proteinExistence type="inferred from homology"/>
<organism evidence="7 8">
    <name type="scientific">Gossypium darwinii</name>
    <name type="common">Darwin's cotton</name>
    <name type="synonym">Gossypium barbadense var. darwinii</name>
    <dbReference type="NCBI Taxonomy" id="34276"/>
    <lineage>
        <taxon>Eukaryota</taxon>
        <taxon>Viridiplantae</taxon>
        <taxon>Streptophyta</taxon>
        <taxon>Embryophyta</taxon>
        <taxon>Tracheophyta</taxon>
        <taxon>Spermatophyta</taxon>
        <taxon>Magnoliopsida</taxon>
        <taxon>eudicotyledons</taxon>
        <taxon>Gunneridae</taxon>
        <taxon>Pentapetalae</taxon>
        <taxon>rosids</taxon>
        <taxon>malvids</taxon>
        <taxon>Malvales</taxon>
        <taxon>Malvaceae</taxon>
        <taxon>Malvoideae</taxon>
        <taxon>Gossypium</taxon>
    </lineage>
</organism>
<dbReference type="AlphaFoldDB" id="A0A5D2GLM3"/>
<evidence type="ECO:0000256" key="3">
    <source>
        <dbReference type="ARBA" id="ARBA00022577"/>
    </source>
</evidence>
<keyword evidence="3" id="KW-0295">Fungicide</keyword>
<dbReference type="EMBL" id="CM017692">
    <property type="protein sequence ID" value="TYH18732.1"/>
    <property type="molecule type" value="Genomic_DNA"/>
</dbReference>
<evidence type="ECO:0008006" key="9">
    <source>
        <dbReference type="Google" id="ProtNLM"/>
    </source>
</evidence>
<dbReference type="Proteomes" id="UP000323506">
    <property type="component" value="Chromosome A05"/>
</dbReference>
<sequence length="85" mass="9128">MKNSSFICCIFLAMLLLASSGMNEIAGEARELLVGKSGGRCIEVMDPKGCNLVSCKQQCLQLKNGNGVCLANVKQGYQCVCYINC</sequence>
<dbReference type="InterPro" id="IPR010851">
    <property type="entry name" value="DEFL"/>
</dbReference>
<keyword evidence="6" id="KW-0732">Signal</keyword>
<dbReference type="GO" id="GO:0031640">
    <property type="term" value="P:killing of cells of another organism"/>
    <property type="evidence" value="ECO:0007669"/>
    <property type="project" value="UniProtKB-KW"/>
</dbReference>
<comment type="similarity">
    <text evidence="1">Belongs to the DEFL family.</text>
</comment>
<keyword evidence="2" id="KW-0929">Antimicrobial</keyword>
<keyword evidence="5" id="KW-1015">Disulfide bond</keyword>
<reference evidence="7 8" key="1">
    <citation type="submission" date="2019-06" db="EMBL/GenBank/DDBJ databases">
        <title>WGS assembly of Gossypium darwinii.</title>
        <authorList>
            <person name="Chen Z.J."/>
            <person name="Sreedasyam A."/>
            <person name="Ando A."/>
            <person name="Song Q."/>
            <person name="De L."/>
            <person name="Hulse-Kemp A."/>
            <person name="Ding M."/>
            <person name="Ye W."/>
            <person name="Kirkbride R."/>
            <person name="Jenkins J."/>
            <person name="Plott C."/>
            <person name="Lovell J."/>
            <person name="Lin Y.-M."/>
            <person name="Vaughn R."/>
            <person name="Liu B."/>
            <person name="Li W."/>
            <person name="Simpson S."/>
            <person name="Scheffler B."/>
            <person name="Saski C."/>
            <person name="Grover C."/>
            <person name="Hu G."/>
            <person name="Conover J."/>
            <person name="Carlson J."/>
            <person name="Shu S."/>
            <person name="Boston L."/>
            <person name="Williams M."/>
            <person name="Peterson D."/>
            <person name="Mcgee K."/>
            <person name="Jones D."/>
            <person name="Wendel J."/>
            <person name="Stelly D."/>
            <person name="Grimwood J."/>
            <person name="Schmutz J."/>
        </authorList>
    </citation>
    <scope>NUCLEOTIDE SEQUENCE [LARGE SCALE GENOMIC DNA]</scope>
    <source>
        <strain evidence="7">1808015.09</strain>
    </source>
</reference>
<feature type="chain" id="PRO_5022867790" description="Knottin scorpion toxin-like domain-containing protein" evidence="6">
    <location>
        <begin position="21"/>
        <end position="85"/>
    </location>
</feature>
<dbReference type="Pfam" id="PF07333">
    <property type="entry name" value="SLR1-BP"/>
    <property type="match status" value="1"/>
</dbReference>
<name>A0A5D2GLM3_GOSDA</name>
<evidence type="ECO:0000256" key="1">
    <source>
        <dbReference type="ARBA" id="ARBA00006722"/>
    </source>
</evidence>
<gene>
    <name evidence="7" type="ORF">ES288_A05G296600v1</name>
</gene>
<dbReference type="GO" id="GO:0050832">
    <property type="term" value="P:defense response to fungus"/>
    <property type="evidence" value="ECO:0007669"/>
    <property type="project" value="UniProtKB-KW"/>
</dbReference>
<keyword evidence="8" id="KW-1185">Reference proteome</keyword>